<dbReference type="EMBL" id="BAAALR010000063">
    <property type="protein sequence ID" value="GAA1708104.1"/>
    <property type="molecule type" value="Genomic_DNA"/>
</dbReference>
<reference evidence="4" key="1">
    <citation type="journal article" date="2019" name="Int. J. Syst. Evol. Microbiol.">
        <title>The Global Catalogue of Microorganisms (GCM) 10K type strain sequencing project: providing services to taxonomists for standard genome sequencing and annotation.</title>
        <authorList>
            <consortium name="The Broad Institute Genomics Platform"/>
            <consortium name="The Broad Institute Genome Sequencing Center for Infectious Disease"/>
            <person name="Wu L."/>
            <person name="Ma J."/>
        </authorList>
    </citation>
    <scope>NUCLEOTIDE SEQUENCE [LARGE SCALE GENOMIC DNA]</scope>
    <source>
        <strain evidence="4">JCM 13244</strain>
    </source>
</reference>
<feature type="region of interest" description="Disordered" evidence="1">
    <location>
        <begin position="161"/>
        <end position="192"/>
    </location>
</feature>
<name>A0ABP4UNA0_9ACTN</name>
<evidence type="ECO:0000259" key="2">
    <source>
        <dbReference type="Pfam" id="PF13340"/>
    </source>
</evidence>
<evidence type="ECO:0000256" key="1">
    <source>
        <dbReference type="SAM" id="MobiDB-lite"/>
    </source>
</evidence>
<evidence type="ECO:0000313" key="3">
    <source>
        <dbReference type="EMBL" id="GAA1708104.1"/>
    </source>
</evidence>
<accession>A0ABP4UNA0</accession>
<sequence>MEDRQVINGMVYKIRTGISWRDLPERNGPWKTVYTRFRRYALDGVFSRVHHRPGPPARRRDRPKRGQQRQDELDDHALGRSRGELTTKVHLACAGKGRPLTILITPGQRHDSICARTVLERIRVPRTGLGRPCCRPAHLIADKAYSSRGFRVHLRRRGITHTVPEKTDQQRHHRGSRGGRPPACDRETYRRRNTIDRHVLRSGGHTRLIPALGKISLKTDPSNPRSSRARPGVEEAPSTRRTAAPF</sequence>
<dbReference type="Pfam" id="PF13340">
    <property type="entry name" value="DUF4096"/>
    <property type="match status" value="1"/>
</dbReference>
<feature type="compositionally biased region" description="Basic and acidic residues" evidence="1">
    <location>
        <begin position="68"/>
        <end position="81"/>
    </location>
</feature>
<dbReference type="Proteomes" id="UP001499947">
    <property type="component" value="Unassembled WGS sequence"/>
</dbReference>
<feature type="compositionally biased region" description="Basic and acidic residues" evidence="1">
    <location>
        <begin position="183"/>
        <end position="192"/>
    </location>
</feature>
<proteinExistence type="predicted"/>
<protein>
    <recommendedName>
        <fullName evidence="2">Insertion element IS402-like domain-containing protein</fullName>
    </recommendedName>
</protein>
<dbReference type="NCBIfam" id="NF033580">
    <property type="entry name" value="transpos_IS5_3"/>
    <property type="match status" value="1"/>
</dbReference>
<evidence type="ECO:0000313" key="4">
    <source>
        <dbReference type="Proteomes" id="UP001499947"/>
    </source>
</evidence>
<gene>
    <name evidence="3" type="ORF">GCM10009680_56140</name>
</gene>
<comment type="caution">
    <text evidence="3">The sequence shown here is derived from an EMBL/GenBank/DDBJ whole genome shotgun (WGS) entry which is preliminary data.</text>
</comment>
<feature type="region of interest" description="Disordered" evidence="1">
    <location>
        <begin position="48"/>
        <end position="81"/>
    </location>
</feature>
<dbReference type="PANTHER" id="PTHR30007">
    <property type="entry name" value="PHP DOMAIN PROTEIN"/>
    <property type="match status" value="1"/>
</dbReference>
<organism evidence="3 4">
    <name type="scientific">Streptomyces yatensis</name>
    <dbReference type="NCBI Taxonomy" id="155177"/>
    <lineage>
        <taxon>Bacteria</taxon>
        <taxon>Bacillati</taxon>
        <taxon>Actinomycetota</taxon>
        <taxon>Actinomycetes</taxon>
        <taxon>Kitasatosporales</taxon>
        <taxon>Streptomycetaceae</taxon>
        <taxon>Streptomyces</taxon>
        <taxon>Streptomyces violaceusniger group</taxon>
    </lineage>
</organism>
<feature type="compositionally biased region" description="Basic residues" evidence="1">
    <location>
        <begin position="48"/>
        <end position="67"/>
    </location>
</feature>
<keyword evidence="4" id="KW-1185">Reference proteome</keyword>
<feature type="region of interest" description="Disordered" evidence="1">
    <location>
        <begin position="213"/>
        <end position="246"/>
    </location>
</feature>
<dbReference type="PANTHER" id="PTHR30007:SF1">
    <property type="entry name" value="BLR1914 PROTEIN"/>
    <property type="match status" value="1"/>
</dbReference>
<dbReference type="InterPro" id="IPR025161">
    <property type="entry name" value="IS402-like_dom"/>
</dbReference>
<feature type="domain" description="Insertion element IS402-like" evidence="2">
    <location>
        <begin position="2"/>
        <end position="50"/>
    </location>
</feature>